<reference evidence="1" key="1">
    <citation type="submission" date="2016-12" db="EMBL/GenBank/DDBJ databases">
        <authorList>
            <person name="Moulin L."/>
        </authorList>
    </citation>
    <scope>NUCLEOTIDE SEQUENCE [LARGE SCALE GENOMIC DNA]</scope>
    <source>
        <strain evidence="1">STM 7183</strain>
    </source>
</reference>
<name>A0A1N7S414_9BURK</name>
<dbReference type="RefSeq" id="WP_087735189.1">
    <property type="nucleotide sequence ID" value="NZ_CYGY02000031.1"/>
</dbReference>
<comment type="caution">
    <text evidence="1">The sequence shown here is derived from an EMBL/GenBank/DDBJ whole genome shotgun (WGS) entry which is preliminary data.</text>
</comment>
<organism evidence="1 2">
    <name type="scientific">Paraburkholderia piptadeniae</name>
    <dbReference type="NCBI Taxonomy" id="1701573"/>
    <lineage>
        <taxon>Bacteria</taxon>
        <taxon>Pseudomonadati</taxon>
        <taxon>Pseudomonadota</taxon>
        <taxon>Betaproteobacteria</taxon>
        <taxon>Burkholderiales</taxon>
        <taxon>Burkholderiaceae</taxon>
        <taxon>Paraburkholderia</taxon>
    </lineage>
</organism>
<protein>
    <recommendedName>
        <fullName evidence="3">Esterase</fullName>
    </recommendedName>
</protein>
<dbReference type="PANTHER" id="PTHR35602">
    <property type="entry name" value="ESTERASE YQIA-RELATED"/>
    <property type="match status" value="1"/>
</dbReference>
<dbReference type="PANTHER" id="PTHR35602:SF3">
    <property type="entry name" value="ESTERASE YQIA"/>
    <property type="match status" value="1"/>
</dbReference>
<evidence type="ECO:0000313" key="1">
    <source>
        <dbReference type="EMBL" id="SIT42076.1"/>
    </source>
</evidence>
<gene>
    <name evidence="1" type="ORF">BN2476_310044</name>
</gene>
<dbReference type="EMBL" id="CYGY02000031">
    <property type="protein sequence ID" value="SIT42076.1"/>
    <property type="molecule type" value="Genomic_DNA"/>
</dbReference>
<accession>A0A1N7S414</accession>
<dbReference type="InterPro" id="IPR029058">
    <property type="entry name" value="AB_hydrolase_fold"/>
</dbReference>
<dbReference type="Gene3D" id="3.40.50.1820">
    <property type="entry name" value="alpha/beta hydrolase"/>
    <property type="match status" value="1"/>
</dbReference>
<dbReference type="Pfam" id="PF05728">
    <property type="entry name" value="UPF0227"/>
    <property type="match status" value="1"/>
</dbReference>
<keyword evidence="2" id="KW-1185">Reference proteome</keyword>
<dbReference type="InterPro" id="IPR008886">
    <property type="entry name" value="UPF0227/Esterase_YqiA"/>
</dbReference>
<dbReference type="AlphaFoldDB" id="A0A1N7S414"/>
<proteinExistence type="predicted"/>
<dbReference type="Proteomes" id="UP000195569">
    <property type="component" value="Unassembled WGS sequence"/>
</dbReference>
<dbReference type="OrthoDB" id="9814831at2"/>
<evidence type="ECO:0008006" key="3">
    <source>
        <dbReference type="Google" id="ProtNLM"/>
    </source>
</evidence>
<sequence>MILYLHGFRSSPNSFKARVMAGRLAALGRSAEWCCPMLPVSPLETVALVEELVAAAKPAHVTIIGSSLGGYYATHLAEKHGWRAVLLNPAIVPQRDLSHYLGEQPLWHGGGGIVVEPHHLDELRALGVASITRPERYYLIAATGDEVLDYREMLAHYHGVRTKLIEGSDHAISEFPDYVDDVLAFCDAADAEPPAPREAA</sequence>
<dbReference type="SUPFAM" id="SSF53474">
    <property type="entry name" value="alpha/beta-Hydrolases"/>
    <property type="match status" value="1"/>
</dbReference>
<evidence type="ECO:0000313" key="2">
    <source>
        <dbReference type="Proteomes" id="UP000195569"/>
    </source>
</evidence>